<evidence type="ECO:0000313" key="5">
    <source>
        <dbReference type="Proteomes" id="UP001497516"/>
    </source>
</evidence>
<accession>A0AAV2FC68</accession>
<evidence type="ECO:0000313" key="4">
    <source>
        <dbReference type="EMBL" id="CAL1395869.1"/>
    </source>
</evidence>
<keyword evidence="1" id="KW-0479">Metal-binding</keyword>
<evidence type="ECO:0000256" key="1">
    <source>
        <dbReference type="PROSITE-ProRule" id="PRU00047"/>
    </source>
</evidence>
<dbReference type="Pfam" id="PF00098">
    <property type="entry name" value="zf-CCHC"/>
    <property type="match status" value="1"/>
</dbReference>
<sequence length="100" mass="10869">MIVWKVEFENLRVACFECGKIGHSSDSCPLLHPAASPAALPLLCGAWMLVRRKSRRNLRDQDKKGKQESEAGIPGSGKDGKNGQRPQAGLLEGEMLTSAH</sequence>
<dbReference type="AlphaFoldDB" id="A0AAV2FC68"/>
<evidence type="ECO:0000259" key="3">
    <source>
        <dbReference type="PROSITE" id="PS50158"/>
    </source>
</evidence>
<keyword evidence="1" id="KW-0863">Zinc-finger</keyword>
<keyword evidence="5" id="KW-1185">Reference proteome</keyword>
<dbReference type="SUPFAM" id="SSF57756">
    <property type="entry name" value="Retrovirus zinc finger-like domains"/>
    <property type="match status" value="1"/>
</dbReference>
<feature type="region of interest" description="Disordered" evidence="2">
    <location>
        <begin position="55"/>
        <end position="100"/>
    </location>
</feature>
<dbReference type="EMBL" id="OZ034819">
    <property type="protein sequence ID" value="CAL1395869.1"/>
    <property type="molecule type" value="Genomic_DNA"/>
</dbReference>
<dbReference type="GO" id="GO:0003676">
    <property type="term" value="F:nucleic acid binding"/>
    <property type="evidence" value="ECO:0007669"/>
    <property type="project" value="InterPro"/>
</dbReference>
<gene>
    <name evidence="4" type="ORF">LTRI10_LOCUS36269</name>
</gene>
<reference evidence="4 5" key="1">
    <citation type="submission" date="2024-04" db="EMBL/GenBank/DDBJ databases">
        <authorList>
            <person name="Fracassetti M."/>
        </authorList>
    </citation>
    <scope>NUCLEOTIDE SEQUENCE [LARGE SCALE GENOMIC DNA]</scope>
</reference>
<dbReference type="InterPro" id="IPR001878">
    <property type="entry name" value="Znf_CCHC"/>
</dbReference>
<name>A0AAV2FC68_9ROSI</name>
<dbReference type="PROSITE" id="PS50158">
    <property type="entry name" value="ZF_CCHC"/>
    <property type="match status" value="1"/>
</dbReference>
<dbReference type="Proteomes" id="UP001497516">
    <property type="component" value="Chromosome 6"/>
</dbReference>
<proteinExistence type="predicted"/>
<protein>
    <recommendedName>
        <fullName evidence="3">CCHC-type domain-containing protein</fullName>
    </recommendedName>
</protein>
<dbReference type="InterPro" id="IPR036875">
    <property type="entry name" value="Znf_CCHC_sf"/>
</dbReference>
<dbReference type="GO" id="GO:0008270">
    <property type="term" value="F:zinc ion binding"/>
    <property type="evidence" value="ECO:0007669"/>
    <property type="project" value="UniProtKB-KW"/>
</dbReference>
<evidence type="ECO:0000256" key="2">
    <source>
        <dbReference type="SAM" id="MobiDB-lite"/>
    </source>
</evidence>
<feature type="domain" description="CCHC-type" evidence="3">
    <location>
        <begin position="15"/>
        <end position="29"/>
    </location>
</feature>
<keyword evidence="1" id="KW-0862">Zinc</keyword>
<organism evidence="4 5">
    <name type="scientific">Linum trigynum</name>
    <dbReference type="NCBI Taxonomy" id="586398"/>
    <lineage>
        <taxon>Eukaryota</taxon>
        <taxon>Viridiplantae</taxon>
        <taxon>Streptophyta</taxon>
        <taxon>Embryophyta</taxon>
        <taxon>Tracheophyta</taxon>
        <taxon>Spermatophyta</taxon>
        <taxon>Magnoliopsida</taxon>
        <taxon>eudicotyledons</taxon>
        <taxon>Gunneridae</taxon>
        <taxon>Pentapetalae</taxon>
        <taxon>rosids</taxon>
        <taxon>fabids</taxon>
        <taxon>Malpighiales</taxon>
        <taxon>Linaceae</taxon>
        <taxon>Linum</taxon>
    </lineage>
</organism>
<feature type="compositionally biased region" description="Basic and acidic residues" evidence="2">
    <location>
        <begin position="57"/>
        <end position="69"/>
    </location>
</feature>